<gene>
    <name evidence="1" type="ORF">EEB11_14990</name>
</gene>
<keyword evidence="2" id="KW-1185">Reference proteome</keyword>
<protein>
    <submittedName>
        <fullName evidence="1">Uncharacterized protein</fullName>
    </submittedName>
</protein>
<evidence type="ECO:0000313" key="1">
    <source>
        <dbReference type="EMBL" id="TGD42260.1"/>
    </source>
</evidence>
<sequence>MSKAIEIAAESKAILLHVDRTVGFDTTLRLDEFCGDSLMKGKMGIAPMLLVLSMELAMKAWITRDQTMKSVPKSHDLLALFRKTSTATQRRLIAGGV</sequence>
<organism evidence="1 2">
    <name type="scientific">Pseudotabrizicola sediminis</name>
    <dbReference type="NCBI Taxonomy" id="2486418"/>
    <lineage>
        <taxon>Bacteria</taxon>
        <taxon>Pseudomonadati</taxon>
        <taxon>Pseudomonadota</taxon>
        <taxon>Alphaproteobacteria</taxon>
        <taxon>Rhodobacterales</taxon>
        <taxon>Paracoccaceae</taxon>
        <taxon>Pseudotabrizicola</taxon>
    </lineage>
</organism>
<name>A0ABY2KML1_9RHOB</name>
<dbReference type="EMBL" id="RPEM01000010">
    <property type="protein sequence ID" value="TGD42260.1"/>
    <property type="molecule type" value="Genomic_DNA"/>
</dbReference>
<proteinExistence type="predicted"/>
<dbReference type="RefSeq" id="WP_135432650.1">
    <property type="nucleotide sequence ID" value="NZ_RPEM01000010.1"/>
</dbReference>
<accession>A0ABY2KML1</accession>
<evidence type="ECO:0000313" key="2">
    <source>
        <dbReference type="Proteomes" id="UP000297741"/>
    </source>
</evidence>
<dbReference type="Proteomes" id="UP000297741">
    <property type="component" value="Unassembled WGS sequence"/>
</dbReference>
<reference evidence="1 2" key="1">
    <citation type="submission" date="2018-11" db="EMBL/GenBank/DDBJ databases">
        <title>Tabrizicola sp. isolated from sediment of alpine lake.</title>
        <authorList>
            <person name="Liu Z."/>
        </authorList>
    </citation>
    <scope>NUCLEOTIDE SEQUENCE [LARGE SCALE GENOMIC DNA]</scope>
    <source>
        <strain evidence="1 2">DRYC-M-16</strain>
    </source>
</reference>
<comment type="caution">
    <text evidence="1">The sequence shown here is derived from an EMBL/GenBank/DDBJ whole genome shotgun (WGS) entry which is preliminary data.</text>
</comment>